<dbReference type="Pfam" id="PF00168">
    <property type="entry name" value="C2"/>
    <property type="match status" value="1"/>
</dbReference>
<dbReference type="EMBL" id="SHOA02000006">
    <property type="protein sequence ID" value="TDH66946.1"/>
    <property type="molecule type" value="Genomic_DNA"/>
</dbReference>
<dbReference type="SMART" id="SM00239">
    <property type="entry name" value="C2"/>
    <property type="match status" value="1"/>
</dbReference>
<dbReference type="InterPro" id="IPR035892">
    <property type="entry name" value="C2_domain_sf"/>
</dbReference>
<dbReference type="InterPro" id="IPR051634">
    <property type="entry name" value="Extended_Synaptotagmin"/>
</dbReference>
<dbReference type="PANTHER" id="PTHR45761">
    <property type="entry name" value="EXTENDED SYNAPTOTAGMIN-LIKE PROTEIN 2, ISOFORM C"/>
    <property type="match status" value="1"/>
</dbReference>
<reference evidence="2 3" key="1">
    <citation type="journal article" date="2021" name="Genome Biol.">
        <title>AFLAP: assembly-free linkage analysis pipeline using k-mers from genome sequencing data.</title>
        <authorList>
            <person name="Fletcher K."/>
            <person name="Zhang L."/>
            <person name="Gil J."/>
            <person name="Han R."/>
            <person name="Cavanaugh K."/>
            <person name="Michelmore R."/>
        </authorList>
    </citation>
    <scope>NUCLEOTIDE SEQUENCE [LARGE SCALE GENOMIC DNA]</scope>
    <source>
        <strain evidence="2 3">SF5</strain>
    </source>
</reference>
<dbReference type="Gene3D" id="2.60.40.150">
    <property type="entry name" value="C2 domain"/>
    <property type="match status" value="1"/>
</dbReference>
<feature type="domain" description="C2" evidence="1">
    <location>
        <begin position="1"/>
        <end position="114"/>
    </location>
</feature>
<dbReference type="RefSeq" id="XP_067816445.1">
    <property type="nucleotide sequence ID" value="XM_067966620.1"/>
</dbReference>
<dbReference type="SUPFAM" id="SSF49562">
    <property type="entry name" value="C2 domain (Calcium/lipid-binding domain, CaLB)"/>
    <property type="match status" value="1"/>
</dbReference>
<gene>
    <name evidence="2" type="ORF">CCR75_008568</name>
</gene>
<dbReference type="AlphaFoldDB" id="A0A976ICS6"/>
<proteinExistence type="predicted"/>
<name>A0A976ICS6_BRELC</name>
<dbReference type="InterPro" id="IPR000008">
    <property type="entry name" value="C2_dom"/>
</dbReference>
<dbReference type="GeneID" id="94352291"/>
<accession>A0A976ICS6</accession>
<evidence type="ECO:0000313" key="3">
    <source>
        <dbReference type="Proteomes" id="UP000294530"/>
    </source>
</evidence>
<protein>
    <recommendedName>
        <fullName evidence="1">C2 domain-containing protein</fullName>
    </recommendedName>
</protein>
<keyword evidence="3" id="KW-1185">Reference proteome</keyword>
<dbReference type="OrthoDB" id="270970at2759"/>
<evidence type="ECO:0000259" key="1">
    <source>
        <dbReference type="PROSITE" id="PS50004"/>
    </source>
</evidence>
<dbReference type="CDD" id="cd00030">
    <property type="entry name" value="C2"/>
    <property type="match status" value="1"/>
</dbReference>
<evidence type="ECO:0000313" key="2">
    <source>
        <dbReference type="EMBL" id="TDH66946.1"/>
    </source>
</evidence>
<sequence>MTLTRQQEKKLCVQIVLYKCQNLVDADMDIVDSLSNTFVNFSLSGVTKKSSCIKNSLNPQWSPPEVFEFELEEWKNNFLIANVFDKDLLKDNLVGSAVIPLSLYVENRHCEMYSYPLVLPGDLVGVGATKLDLFLQISMSTSDGNPVESFC</sequence>
<dbReference type="Proteomes" id="UP000294530">
    <property type="component" value="Unassembled WGS sequence"/>
</dbReference>
<dbReference type="PROSITE" id="PS50004">
    <property type="entry name" value="C2"/>
    <property type="match status" value="1"/>
</dbReference>
<dbReference type="PANTHER" id="PTHR45761:SF1">
    <property type="entry name" value="EXTENDED SYNAPTOTAGMIN-LIKE PROTEIN 2, ISOFORM C"/>
    <property type="match status" value="1"/>
</dbReference>
<dbReference type="KEGG" id="blac:94352291"/>
<comment type="caution">
    <text evidence="2">The sequence shown here is derived from an EMBL/GenBank/DDBJ whole genome shotgun (WGS) entry which is preliminary data.</text>
</comment>
<organism evidence="2 3">
    <name type="scientific">Bremia lactucae</name>
    <name type="common">Lettuce downy mildew</name>
    <dbReference type="NCBI Taxonomy" id="4779"/>
    <lineage>
        <taxon>Eukaryota</taxon>
        <taxon>Sar</taxon>
        <taxon>Stramenopiles</taxon>
        <taxon>Oomycota</taxon>
        <taxon>Peronosporomycetes</taxon>
        <taxon>Peronosporales</taxon>
        <taxon>Peronosporaceae</taxon>
        <taxon>Bremia</taxon>
    </lineage>
</organism>